<evidence type="ECO:0000256" key="7">
    <source>
        <dbReference type="ARBA" id="ARBA00022723"/>
    </source>
</evidence>
<evidence type="ECO:0000256" key="2">
    <source>
        <dbReference type="ARBA" id="ARBA00004065"/>
    </source>
</evidence>
<evidence type="ECO:0000256" key="6">
    <source>
        <dbReference type="ARBA" id="ARBA00022722"/>
    </source>
</evidence>
<gene>
    <name evidence="13" type="ORF">B0J13DRAFT_107601</name>
</gene>
<feature type="compositionally biased region" description="Polar residues" evidence="11">
    <location>
        <begin position="100"/>
        <end position="119"/>
    </location>
</feature>
<dbReference type="GO" id="GO:0046872">
    <property type="term" value="F:metal ion binding"/>
    <property type="evidence" value="ECO:0007669"/>
    <property type="project" value="UniProtKB-KW"/>
</dbReference>
<evidence type="ECO:0000256" key="5">
    <source>
        <dbReference type="ARBA" id="ARBA00017721"/>
    </source>
</evidence>
<feature type="compositionally biased region" description="Basic and acidic residues" evidence="11">
    <location>
        <begin position="77"/>
        <end position="93"/>
    </location>
</feature>
<dbReference type="EMBL" id="JAGMUU010000019">
    <property type="protein sequence ID" value="KAH7131644.1"/>
    <property type="molecule type" value="Genomic_DNA"/>
</dbReference>
<protein>
    <recommendedName>
        <fullName evidence="5">Ribonuclease H</fullName>
        <ecNumber evidence="4">3.1.26.4</ecNumber>
    </recommendedName>
</protein>
<reference evidence="13" key="1">
    <citation type="journal article" date="2021" name="Nat. Commun.">
        <title>Genetic determinants of endophytism in the Arabidopsis root mycobiome.</title>
        <authorList>
            <person name="Mesny F."/>
            <person name="Miyauchi S."/>
            <person name="Thiergart T."/>
            <person name="Pickel B."/>
            <person name="Atanasova L."/>
            <person name="Karlsson M."/>
            <person name="Huettel B."/>
            <person name="Barry K.W."/>
            <person name="Haridas S."/>
            <person name="Chen C."/>
            <person name="Bauer D."/>
            <person name="Andreopoulos W."/>
            <person name="Pangilinan J."/>
            <person name="LaButti K."/>
            <person name="Riley R."/>
            <person name="Lipzen A."/>
            <person name="Clum A."/>
            <person name="Drula E."/>
            <person name="Henrissat B."/>
            <person name="Kohler A."/>
            <person name="Grigoriev I.V."/>
            <person name="Martin F.M."/>
            <person name="Hacquard S."/>
        </authorList>
    </citation>
    <scope>NUCLEOTIDE SEQUENCE</scope>
    <source>
        <strain evidence="13">MPI-CAGE-AT-0021</strain>
    </source>
</reference>
<evidence type="ECO:0000256" key="1">
    <source>
        <dbReference type="ARBA" id="ARBA00001946"/>
    </source>
</evidence>
<evidence type="ECO:0000313" key="13">
    <source>
        <dbReference type="EMBL" id="KAH7131644.1"/>
    </source>
</evidence>
<comment type="function">
    <text evidence="2">Endonuclease that specifically degrades the RNA of RNA-DNA hybrids.</text>
</comment>
<keyword evidence="10" id="KW-0460">Magnesium</keyword>
<name>A0A9P9IUT6_9HYPO</name>
<dbReference type="InterPro" id="IPR037056">
    <property type="entry name" value="RNase_H1_N_sf"/>
</dbReference>
<evidence type="ECO:0000256" key="8">
    <source>
        <dbReference type="ARBA" id="ARBA00022759"/>
    </source>
</evidence>
<feature type="compositionally biased region" description="Polar residues" evidence="11">
    <location>
        <begin position="49"/>
        <end position="75"/>
    </location>
</feature>
<evidence type="ECO:0000313" key="14">
    <source>
        <dbReference type="Proteomes" id="UP000717696"/>
    </source>
</evidence>
<dbReference type="FunFam" id="3.40.970.10:FF:000002">
    <property type="entry name" value="Ribonuclease H"/>
    <property type="match status" value="1"/>
</dbReference>
<comment type="caution">
    <text evidence="13">The sequence shown here is derived from an EMBL/GenBank/DDBJ whole genome shotgun (WGS) entry which is preliminary data.</text>
</comment>
<evidence type="ECO:0000259" key="12">
    <source>
        <dbReference type="Pfam" id="PF01693"/>
    </source>
</evidence>
<evidence type="ECO:0000256" key="10">
    <source>
        <dbReference type="ARBA" id="ARBA00022842"/>
    </source>
</evidence>
<keyword evidence="8" id="KW-0255">Endonuclease</keyword>
<dbReference type="SUPFAM" id="SSF55658">
    <property type="entry name" value="L9 N-domain-like"/>
    <property type="match status" value="1"/>
</dbReference>
<keyword evidence="14" id="KW-1185">Reference proteome</keyword>
<organism evidence="13 14">
    <name type="scientific">Dactylonectria estremocensis</name>
    <dbReference type="NCBI Taxonomy" id="1079267"/>
    <lineage>
        <taxon>Eukaryota</taxon>
        <taxon>Fungi</taxon>
        <taxon>Dikarya</taxon>
        <taxon>Ascomycota</taxon>
        <taxon>Pezizomycotina</taxon>
        <taxon>Sordariomycetes</taxon>
        <taxon>Hypocreomycetidae</taxon>
        <taxon>Hypocreales</taxon>
        <taxon>Nectriaceae</taxon>
        <taxon>Dactylonectria</taxon>
    </lineage>
</organism>
<feature type="region of interest" description="Disordered" evidence="11">
    <location>
        <begin position="47"/>
        <end position="136"/>
    </location>
</feature>
<dbReference type="Pfam" id="PF01693">
    <property type="entry name" value="Cauli_VI"/>
    <property type="match status" value="1"/>
</dbReference>
<proteinExistence type="inferred from homology"/>
<evidence type="ECO:0000256" key="3">
    <source>
        <dbReference type="ARBA" id="ARBA00005300"/>
    </source>
</evidence>
<dbReference type="InterPro" id="IPR009027">
    <property type="entry name" value="Ribosomal_bL9/RNase_H1_N"/>
</dbReference>
<dbReference type="EC" id="3.1.26.4" evidence="4"/>
<comment type="similarity">
    <text evidence="3">Belongs to the RNase H family.</text>
</comment>
<keyword evidence="6" id="KW-0540">Nuclease</keyword>
<sequence>MKYYAVAVGRQTGVVESWDEAKALVIGFKGAIHKAFATREAALEFVQLHGSQSTSPKPVQIQLNPISVPNGTQNRPGEARQSHSDASDRDRSHPPGRGTRPQSRNGGNIRWNNRQQTMRKQQRHTELALSLNVSVV</sequence>
<dbReference type="GO" id="GO:0004523">
    <property type="term" value="F:RNA-DNA hybrid ribonuclease activity"/>
    <property type="evidence" value="ECO:0007669"/>
    <property type="project" value="UniProtKB-EC"/>
</dbReference>
<evidence type="ECO:0000256" key="9">
    <source>
        <dbReference type="ARBA" id="ARBA00022801"/>
    </source>
</evidence>
<dbReference type="InterPro" id="IPR011320">
    <property type="entry name" value="RNase_H1_N"/>
</dbReference>
<dbReference type="Gene3D" id="3.40.970.10">
    <property type="entry name" value="Ribonuclease H1, N-terminal domain"/>
    <property type="match status" value="1"/>
</dbReference>
<evidence type="ECO:0000256" key="11">
    <source>
        <dbReference type="SAM" id="MobiDB-lite"/>
    </source>
</evidence>
<keyword evidence="9" id="KW-0378">Hydrolase</keyword>
<comment type="cofactor">
    <cofactor evidence="1">
        <name>Mg(2+)</name>
        <dbReference type="ChEBI" id="CHEBI:18420"/>
    </cofactor>
</comment>
<dbReference type="Proteomes" id="UP000717696">
    <property type="component" value="Unassembled WGS sequence"/>
</dbReference>
<keyword evidence="7" id="KW-0479">Metal-binding</keyword>
<evidence type="ECO:0000256" key="4">
    <source>
        <dbReference type="ARBA" id="ARBA00012180"/>
    </source>
</evidence>
<dbReference type="AlphaFoldDB" id="A0A9P9IUT6"/>
<feature type="domain" description="Ribonuclease H1 N-terminal" evidence="12">
    <location>
        <begin position="2"/>
        <end position="45"/>
    </location>
</feature>
<accession>A0A9P9IUT6</accession>
<dbReference type="OrthoDB" id="407198at2759"/>